<organism evidence="1 2">
    <name type="scientific">Enterococcus avium</name>
    <name type="common">Streptococcus avium</name>
    <dbReference type="NCBI Taxonomy" id="33945"/>
    <lineage>
        <taxon>Bacteria</taxon>
        <taxon>Bacillati</taxon>
        <taxon>Bacillota</taxon>
        <taxon>Bacilli</taxon>
        <taxon>Lactobacillales</taxon>
        <taxon>Enterococcaceae</taxon>
        <taxon>Enterococcus</taxon>
    </lineage>
</organism>
<dbReference type="NCBIfam" id="TIGR01655">
    <property type="entry name" value="yxeA_fam"/>
    <property type="match status" value="1"/>
</dbReference>
<dbReference type="EMBL" id="PDXQ01000002">
    <property type="protein sequence ID" value="TRZ28839.1"/>
    <property type="molecule type" value="Genomic_DNA"/>
</dbReference>
<sequence>MKRLSGFLFIIALLLGGYYLWYHQNYSTQEYYTKITTNGERINVAIKNGKETYPHYRYHLNAYNQKNEKKEVEFNSVDSVPLKKNAYLVLHINKKKGVIGWEEVKASKVPSIIINTLNHEASQQ</sequence>
<dbReference type="PANTHER" id="PTHR36433:SF2">
    <property type="entry name" value="YXEA FAMILY PROTEIN"/>
    <property type="match status" value="1"/>
</dbReference>
<dbReference type="Pfam" id="PF06486">
    <property type="entry name" value="DUF1093"/>
    <property type="match status" value="1"/>
</dbReference>
<dbReference type="GeneID" id="69570524"/>
<evidence type="ECO:0000313" key="2">
    <source>
        <dbReference type="Proteomes" id="UP000316316"/>
    </source>
</evidence>
<name>A0A8B5VYA0_ENTAV</name>
<dbReference type="RefSeq" id="WP_016178704.1">
    <property type="nucleotide sequence ID" value="NZ_CAAKOC010000111.1"/>
</dbReference>
<dbReference type="PANTHER" id="PTHR36433">
    <property type="entry name" value="HYPOTHETICAL CYTOSOLIC PROTEIN"/>
    <property type="match status" value="1"/>
</dbReference>
<proteinExistence type="predicted"/>
<gene>
    <name evidence="1" type="ORF">AUF17_19220</name>
</gene>
<dbReference type="InterPro" id="IPR036166">
    <property type="entry name" value="YxeA-like_sf"/>
</dbReference>
<protein>
    <submittedName>
        <fullName evidence="1">DUF1093 domain-containing protein</fullName>
    </submittedName>
</protein>
<dbReference type="Gene3D" id="2.40.50.480">
    <property type="match status" value="1"/>
</dbReference>
<evidence type="ECO:0000313" key="1">
    <source>
        <dbReference type="EMBL" id="TRZ28839.1"/>
    </source>
</evidence>
<dbReference type="InterPro" id="IPR006542">
    <property type="entry name" value="DUF1093"/>
</dbReference>
<accession>A0A8B5VYA0</accession>
<dbReference type="Proteomes" id="UP000316316">
    <property type="component" value="Unassembled WGS sequence"/>
</dbReference>
<dbReference type="SUPFAM" id="SSF159121">
    <property type="entry name" value="BC4932-like"/>
    <property type="match status" value="1"/>
</dbReference>
<comment type="caution">
    <text evidence="1">The sequence shown here is derived from an EMBL/GenBank/DDBJ whole genome shotgun (WGS) entry which is preliminary data.</text>
</comment>
<dbReference type="AlphaFoldDB" id="A0A8B5VYA0"/>
<reference evidence="1 2" key="1">
    <citation type="submission" date="2017-10" db="EMBL/GenBank/DDBJ databases">
        <title>FDA dAtabase for Regulatory Grade micrObial Sequences (FDA-ARGOS): Supporting development and validation of Infectious Disease Dx tests.</title>
        <authorList>
            <person name="Campos J."/>
            <person name="Goldberg B."/>
            <person name="Tallon L.J."/>
            <person name="Sadzewicz L."/>
            <person name="Sengamalay N."/>
            <person name="Ott S."/>
            <person name="Godinez A."/>
            <person name="Nagaraj S."/>
            <person name="Vyas G."/>
            <person name="Aluvathingal J."/>
            <person name="Nadendla S."/>
            <person name="Geyer C."/>
            <person name="Nandy P."/>
            <person name="Hobson J."/>
            <person name="Sichtig H."/>
        </authorList>
    </citation>
    <scope>NUCLEOTIDE SEQUENCE [LARGE SCALE GENOMIC DNA]</scope>
    <source>
        <strain evidence="1 2">FDAARGOS_185</strain>
    </source>
</reference>